<evidence type="ECO:0000313" key="3">
    <source>
        <dbReference type="Proteomes" id="UP000314294"/>
    </source>
</evidence>
<reference evidence="2 3" key="1">
    <citation type="submission" date="2019-03" db="EMBL/GenBank/DDBJ databases">
        <title>First draft genome of Liparis tanakae, snailfish: a comprehensive survey of snailfish specific genes.</title>
        <authorList>
            <person name="Kim W."/>
            <person name="Song I."/>
            <person name="Jeong J.-H."/>
            <person name="Kim D."/>
            <person name="Kim S."/>
            <person name="Ryu S."/>
            <person name="Song J.Y."/>
            <person name="Lee S.K."/>
        </authorList>
    </citation>
    <scope>NUCLEOTIDE SEQUENCE [LARGE SCALE GENOMIC DNA]</scope>
    <source>
        <tissue evidence="2">Muscle</tissue>
    </source>
</reference>
<protein>
    <submittedName>
        <fullName evidence="2">Uncharacterized protein</fullName>
    </submittedName>
</protein>
<organism evidence="2 3">
    <name type="scientific">Liparis tanakae</name>
    <name type="common">Tanaka's snailfish</name>
    <dbReference type="NCBI Taxonomy" id="230148"/>
    <lineage>
        <taxon>Eukaryota</taxon>
        <taxon>Metazoa</taxon>
        <taxon>Chordata</taxon>
        <taxon>Craniata</taxon>
        <taxon>Vertebrata</taxon>
        <taxon>Euteleostomi</taxon>
        <taxon>Actinopterygii</taxon>
        <taxon>Neopterygii</taxon>
        <taxon>Teleostei</taxon>
        <taxon>Neoteleostei</taxon>
        <taxon>Acanthomorphata</taxon>
        <taxon>Eupercaria</taxon>
        <taxon>Perciformes</taxon>
        <taxon>Cottioidei</taxon>
        <taxon>Cottales</taxon>
        <taxon>Liparidae</taxon>
        <taxon>Liparis</taxon>
    </lineage>
</organism>
<proteinExistence type="predicted"/>
<name>A0A4Z2EB74_9TELE</name>
<gene>
    <name evidence="2" type="ORF">EYF80_063795</name>
</gene>
<dbReference type="EMBL" id="SRLO01011048">
    <property type="protein sequence ID" value="TNN26069.1"/>
    <property type="molecule type" value="Genomic_DNA"/>
</dbReference>
<evidence type="ECO:0000256" key="1">
    <source>
        <dbReference type="SAM" id="MobiDB-lite"/>
    </source>
</evidence>
<dbReference type="Proteomes" id="UP000314294">
    <property type="component" value="Unassembled WGS sequence"/>
</dbReference>
<accession>A0A4Z2EB74</accession>
<evidence type="ECO:0000313" key="2">
    <source>
        <dbReference type="EMBL" id="TNN26069.1"/>
    </source>
</evidence>
<dbReference type="AlphaFoldDB" id="A0A4Z2EB74"/>
<keyword evidence="3" id="KW-1185">Reference proteome</keyword>
<comment type="caution">
    <text evidence="2">The sequence shown here is derived from an EMBL/GenBank/DDBJ whole genome shotgun (WGS) entry which is preliminary data.</text>
</comment>
<sequence length="93" mass="9941">MVASAQEGDPGGKRRPVCGSTGESGEGSKALATTHVRVRFPTLEDLRAKRAAPGAVEHLLVSEVRRISVVAFLSSTVITSGQRCWPRRSIDLL</sequence>
<feature type="region of interest" description="Disordered" evidence="1">
    <location>
        <begin position="1"/>
        <end position="31"/>
    </location>
</feature>